<reference evidence="1" key="1">
    <citation type="submission" date="2023-04" db="EMBL/GenBank/DDBJ databases">
        <title>Genome Encyclopedia of Bacteria and Archaea VI: Functional Genomics of Type Strains.</title>
        <authorList>
            <person name="Whitman W."/>
        </authorList>
    </citation>
    <scope>NUCLEOTIDE SEQUENCE</scope>
    <source>
        <strain evidence="1">Enz.4-51</strain>
    </source>
</reference>
<dbReference type="EMBL" id="JARXYA010000014">
    <property type="protein sequence ID" value="MDH6504772.1"/>
    <property type="molecule type" value="Genomic_DNA"/>
</dbReference>
<sequence>MQAVSGTLTVLLLLLLIVALFIAAFPLKNHLEIKGYNEKKKFWDEWLNELPNLTEYCAQHSLDPAQPACDYCHSLKPKPRHEAKIPSNVQYGWYENKILEFTEYSSYSCWRCSSQLFREQIKTRS</sequence>
<gene>
    <name evidence="1" type="ORF">M2127_002101</name>
</gene>
<dbReference type="RefSeq" id="WP_280757015.1">
    <property type="nucleotide sequence ID" value="NZ_JARXXW010000015.1"/>
</dbReference>
<protein>
    <submittedName>
        <fullName evidence="1">Uncharacterized protein</fullName>
    </submittedName>
</protein>
<evidence type="ECO:0000313" key="1">
    <source>
        <dbReference type="EMBL" id="MDH6504772.1"/>
    </source>
</evidence>
<accession>A0AA43MCL6</accession>
<dbReference type="AlphaFoldDB" id="A0AA43MCL6"/>
<organism evidence="1 2">
    <name type="scientific">Polynucleobacter sphagniphilus</name>
    <dbReference type="NCBI Taxonomy" id="1743169"/>
    <lineage>
        <taxon>Bacteria</taxon>
        <taxon>Pseudomonadati</taxon>
        <taxon>Pseudomonadota</taxon>
        <taxon>Betaproteobacteria</taxon>
        <taxon>Burkholderiales</taxon>
        <taxon>Burkholderiaceae</taxon>
        <taxon>Polynucleobacter</taxon>
    </lineage>
</organism>
<proteinExistence type="predicted"/>
<keyword evidence="2" id="KW-1185">Reference proteome</keyword>
<comment type="caution">
    <text evidence="1">The sequence shown here is derived from an EMBL/GenBank/DDBJ whole genome shotgun (WGS) entry which is preliminary data.</text>
</comment>
<evidence type="ECO:0000313" key="2">
    <source>
        <dbReference type="Proteomes" id="UP001161160"/>
    </source>
</evidence>
<name>A0AA43MCL6_9BURK</name>
<dbReference type="Proteomes" id="UP001161160">
    <property type="component" value="Unassembled WGS sequence"/>
</dbReference>